<name>A0A8J3TV33_9ACTN</name>
<feature type="region of interest" description="Disordered" evidence="1">
    <location>
        <begin position="525"/>
        <end position="544"/>
    </location>
</feature>
<dbReference type="EMBL" id="BOOO01000037">
    <property type="protein sequence ID" value="GII33013.1"/>
    <property type="molecule type" value="Genomic_DNA"/>
</dbReference>
<sequence>MSTPAAGVQEPFADTTSVTILLDPHDDYHLTHAILAAHDPVRGVLIVHPTVGHKHFSALAQDILVALGKSPTVVLHGRSAAAAAWHSATAWVIAAKIRRLVVLRTHLLTAAVVARLTHLAAESGAALTLVWHASPPANWSDLIPQATLRRLEQGRSLEDALAPGPESEAAPCAAPAMECSAIVPDWKRRDLDLLMNQPLPRVPRSGLLRFRADARRELSRENFAWVDLLYASAMDSACRFLSAHPAFRSAGSHVGPSSGTPMNAMVGQSLEVPDQGERSGTDNAETRARGGHAVPGSPATRTRSGEPVDADDEEHTIGLLPATASDLPRSWPDQGAVVSFILALIAEASSDEHTIALLRGAQAGLLLHGVHLHLPPDVDKAGGLETRQTRLTPETAAQIRTHVSDPAAAGALAAYLSTGLTAWELSLAQAADLAPDGSALRQRGETTIYYPIPACGRDLLVAARTLITVQGGGSDTRFLAAGIGPRARTLKFNAQWSDIHLDQPLPVEPGMGWHLQARCFWVAEPTHPRRPGERPRRSRSRREP</sequence>
<reference evidence="2 3" key="1">
    <citation type="submission" date="2021-01" db="EMBL/GenBank/DDBJ databases">
        <title>Whole genome shotgun sequence of Planotetraspora mira NBRC 15435.</title>
        <authorList>
            <person name="Komaki H."/>
            <person name="Tamura T."/>
        </authorList>
    </citation>
    <scope>NUCLEOTIDE SEQUENCE [LARGE SCALE GENOMIC DNA]</scope>
    <source>
        <strain evidence="2 3">NBRC 15435</strain>
    </source>
</reference>
<protein>
    <submittedName>
        <fullName evidence="2">Uncharacterized protein</fullName>
    </submittedName>
</protein>
<evidence type="ECO:0000313" key="3">
    <source>
        <dbReference type="Proteomes" id="UP000650628"/>
    </source>
</evidence>
<feature type="region of interest" description="Disordered" evidence="1">
    <location>
        <begin position="272"/>
        <end position="312"/>
    </location>
</feature>
<proteinExistence type="predicted"/>
<dbReference type="AlphaFoldDB" id="A0A8J3TV33"/>
<comment type="caution">
    <text evidence="2">The sequence shown here is derived from an EMBL/GenBank/DDBJ whole genome shotgun (WGS) entry which is preliminary data.</text>
</comment>
<accession>A0A8J3TV33</accession>
<keyword evidence="3" id="KW-1185">Reference proteome</keyword>
<gene>
    <name evidence="2" type="ORF">Pmi06nite_64550</name>
</gene>
<dbReference type="Proteomes" id="UP000650628">
    <property type="component" value="Unassembled WGS sequence"/>
</dbReference>
<organism evidence="2 3">
    <name type="scientific">Planotetraspora mira</name>
    <dbReference type="NCBI Taxonomy" id="58121"/>
    <lineage>
        <taxon>Bacteria</taxon>
        <taxon>Bacillati</taxon>
        <taxon>Actinomycetota</taxon>
        <taxon>Actinomycetes</taxon>
        <taxon>Streptosporangiales</taxon>
        <taxon>Streptosporangiaceae</taxon>
        <taxon>Planotetraspora</taxon>
    </lineage>
</organism>
<evidence type="ECO:0000313" key="2">
    <source>
        <dbReference type="EMBL" id="GII33013.1"/>
    </source>
</evidence>
<feature type="compositionally biased region" description="Basic and acidic residues" evidence="1">
    <location>
        <begin position="275"/>
        <end position="288"/>
    </location>
</feature>
<evidence type="ECO:0000256" key="1">
    <source>
        <dbReference type="SAM" id="MobiDB-lite"/>
    </source>
</evidence>
<feature type="compositionally biased region" description="Basic and acidic residues" evidence="1">
    <location>
        <begin position="526"/>
        <end position="544"/>
    </location>
</feature>